<accession>A0A328AUW5</accession>
<keyword evidence="2" id="KW-1185">Reference proteome</keyword>
<organism evidence="1 2">
    <name type="scientific">Phenylobacterium deserti</name>
    <dbReference type="NCBI Taxonomy" id="1914756"/>
    <lineage>
        <taxon>Bacteria</taxon>
        <taxon>Pseudomonadati</taxon>
        <taxon>Pseudomonadota</taxon>
        <taxon>Alphaproteobacteria</taxon>
        <taxon>Caulobacterales</taxon>
        <taxon>Caulobacteraceae</taxon>
        <taxon>Phenylobacterium</taxon>
    </lineage>
</organism>
<sequence>MRPLHTGADTPLGAFQRYPGCRVLLSCAACAWSKSYRPEPMIERLRKLRAGGYETTLADAARRVAWNCPRCQRMRWRFEFALPEGLDEREMRRLANQYRN</sequence>
<dbReference type="EMBL" id="QFYR01000001">
    <property type="protein sequence ID" value="RAK56718.1"/>
    <property type="molecule type" value="Genomic_DNA"/>
</dbReference>
<evidence type="ECO:0000313" key="1">
    <source>
        <dbReference type="EMBL" id="RAK56718.1"/>
    </source>
</evidence>
<dbReference type="Proteomes" id="UP000249725">
    <property type="component" value="Unassembled WGS sequence"/>
</dbReference>
<reference evidence="2" key="1">
    <citation type="submission" date="2018-05" db="EMBL/GenBank/DDBJ databases">
        <authorList>
            <person name="Li X."/>
        </authorList>
    </citation>
    <scope>NUCLEOTIDE SEQUENCE [LARGE SCALE GENOMIC DNA]</scope>
    <source>
        <strain evidence="2">YIM 73061</strain>
    </source>
</reference>
<protein>
    <submittedName>
        <fullName evidence="1">Uncharacterized protein</fullName>
    </submittedName>
</protein>
<dbReference type="AlphaFoldDB" id="A0A328AUW5"/>
<gene>
    <name evidence="1" type="ORF">DJ018_01700</name>
</gene>
<comment type="caution">
    <text evidence="1">The sequence shown here is derived from an EMBL/GenBank/DDBJ whole genome shotgun (WGS) entry which is preliminary data.</text>
</comment>
<evidence type="ECO:0000313" key="2">
    <source>
        <dbReference type="Proteomes" id="UP000249725"/>
    </source>
</evidence>
<name>A0A328AUW5_9CAUL</name>
<proteinExistence type="predicted"/>